<sequence length="396" mass="43540">MYPLKGIKVIEIAGLAPGPFAGMVLADFGADVIRVDNLLPGTSIDVLTRHKRSIAIDFKHPQRYQLIKRLICTADVLIDTFRPGVMEKLKLGPECMRKENNKLIYARISGFGQNGKYSNMAGHDINYIAVSGILSMLGRQNEKPTFPLNLLADFAGGGIVCVLGILLALLHRNRTGNGQVIDAGMTQGVSYISTFPYMLKQANLHFINPRGKNALDGGAHFYQVYETKDGKHMAVGALEPQFYKTLVVLLNLAPESLPEQYDTSSWPQMKTLFTSVFLSKTRAEWCEIFDGKDACVTPVVGIEEGVVTIPPAPAPILSDSPALCTRRDKSKNDDGSADITKHNEITAEELLLPRGRDSKSILKELGYADEEIDEFVNRGVVGIATKENKDNFKSKL</sequence>
<evidence type="ECO:0000256" key="2">
    <source>
        <dbReference type="SAM" id="Phobius"/>
    </source>
</evidence>
<keyword evidence="2" id="KW-1133">Transmembrane helix</keyword>
<dbReference type="AlphaFoldDB" id="A0A9N8ZYS5"/>
<dbReference type="InterPro" id="IPR003673">
    <property type="entry name" value="CoA-Trfase_fam_III"/>
</dbReference>
<keyword evidence="4" id="KW-1185">Reference proteome</keyword>
<proteinExistence type="inferred from homology"/>
<dbReference type="Gene3D" id="3.40.50.10540">
    <property type="entry name" value="Crotonobetainyl-coa:carnitine coa-transferase, domain 1"/>
    <property type="match status" value="1"/>
</dbReference>
<reference evidence="3" key="1">
    <citation type="submission" date="2021-06" db="EMBL/GenBank/DDBJ databases">
        <authorList>
            <person name="Kallberg Y."/>
            <person name="Tangrot J."/>
            <person name="Rosling A."/>
        </authorList>
    </citation>
    <scope>NUCLEOTIDE SEQUENCE</scope>
    <source>
        <strain evidence="3">IA702</strain>
    </source>
</reference>
<evidence type="ECO:0000313" key="3">
    <source>
        <dbReference type="EMBL" id="CAG8513268.1"/>
    </source>
</evidence>
<evidence type="ECO:0000313" key="4">
    <source>
        <dbReference type="Proteomes" id="UP000789572"/>
    </source>
</evidence>
<dbReference type="SUPFAM" id="SSF89796">
    <property type="entry name" value="CoA-transferase family III (CaiB/BaiF)"/>
    <property type="match status" value="1"/>
</dbReference>
<dbReference type="OrthoDB" id="16747at2759"/>
<organism evidence="3 4">
    <name type="scientific">Paraglomus occultum</name>
    <dbReference type="NCBI Taxonomy" id="144539"/>
    <lineage>
        <taxon>Eukaryota</taxon>
        <taxon>Fungi</taxon>
        <taxon>Fungi incertae sedis</taxon>
        <taxon>Mucoromycota</taxon>
        <taxon>Glomeromycotina</taxon>
        <taxon>Glomeromycetes</taxon>
        <taxon>Paraglomerales</taxon>
        <taxon>Paraglomeraceae</taxon>
        <taxon>Paraglomus</taxon>
    </lineage>
</organism>
<name>A0A9N8ZYS5_9GLOM</name>
<dbReference type="Proteomes" id="UP000789572">
    <property type="component" value="Unassembled WGS sequence"/>
</dbReference>
<protein>
    <submittedName>
        <fullName evidence="3">4504_t:CDS:1</fullName>
    </submittedName>
</protein>
<keyword evidence="2" id="KW-0812">Transmembrane</keyword>
<dbReference type="Pfam" id="PF02515">
    <property type="entry name" value="CoA_transf_3"/>
    <property type="match status" value="1"/>
</dbReference>
<gene>
    <name evidence="3" type="ORF">POCULU_LOCUS3183</name>
</gene>
<dbReference type="InterPro" id="IPR023606">
    <property type="entry name" value="CoA-Trfase_III_dom_1_sf"/>
</dbReference>
<comment type="caution">
    <text evidence="3">The sequence shown here is derived from an EMBL/GenBank/DDBJ whole genome shotgun (WGS) entry which is preliminary data.</text>
</comment>
<accession>A0A9N8ZYS5</accession>
<evidence type="ECO:0000256" key="1">
    <source>
        <dbReference type="ARBA" id="ARBA00008383"/>
    </source>
</evidence>
<dbReference type="InterPro" id="IPR044855">
    <property type="entry name" value="CoA-Trfase_III_dom3_sf"/>
</dbReference>
<dbReference type="GO" id="GO:0003824">
    <property type="term" value="F:catalytic activity"/>
    <property type="evidence" value="ECO:0007669"/>
    <property type="project" value="InterPro"/>
</dbReference>
<dbReference type="Gene3D" id="3.30.1540.10">
    <property type="entry name" value="formyl-coa transferase, domain 3"/>
    <property type="match status" value="1"/>
</dbReference>
<comment type="similarity">
    <text evidence="1">Belongs to the CoA-transferase III family.</text>
</comment>
<dbReference type="PANTHER" id="PTHR48228">
    <property type="entry name" value="SUCCINYL-COA--D-CITRAMALATE COA-TRANSFERASE"/>
    <property type="match status" value="1"/>
</dbReference>
<keyword evidence="2" id="KW-0472">Membrane</keyword>
<dbReference type="EMBL" id="CAJVPJ010000336">
    <property type="protein sequence ID" value="CAG8513268.1"/>
    <property type="molecule type" value="Genomic_DNA"/>
</dbReference>
<feature type="transmembrane region" description="Helical" evidence="2">
    <location>
        <begin position="146"/>
        <end position="170"/>
    </location>
</feature>
<dbReference type="InterPro" id="IPR050509">
    <property type="entry name" value="CoA-transferase_III"/>
</dbReference>
<dbReference type="PANTHER" id="PTHR48228:SF5">
    <property type="entry name" value="ALPHA-METHYLACYL-COA RACEMASE"/>
    <property type="match status" value="1"/>
</dbReference>